<comment type="caution">
    <text evidence="1">The sequence shown here is derived from an EMBL/GenBank/DDBJ whole genome shotgun (WGS) entry which is preliminary data.</text>
</comment>
<protein>
    <submittedName>
        <fullName evidence="1">Uncharacterized protein</fullName>
    </submittedName>
</protein>
<name>A0ABX1EA03_9PROT</name>
<dbReference type="EMBL" id="JAAVNE010000054">
    <property type="protein sequence ID" value="NKC33783.1"/>
    <property type="molecule type" value="Genomic_DNA"/>
</dbReference>
<gene>
    <name evidence="1" type="ORF">HEQ75_23180</name>
</gene>
<reference evidence="1 2" key="1">
    <citation type="submission" date="2020-03" db="EMBL/GenBank/DDBJ databases">
        <title>Roseomonas selenitidurans sp. nov. isolated from urban soil.</title>
        <authorList>
            <person name="Liu H."/>
        </authorList>
    </citation>
    <scope>NUCLEOTIDE SEQUENCE [LARGE SCALE GENOMIC DNA]</scope>
    <source>
        <strain evidence="1 2">BU-1</strain>
    </source>
</reference>
<accession>A0ABX1EA03</accession>
<evidence type="ECO:0000313" key="2">
    <source>
        <dbReference type="Proteomes" id="UP000787635"/>
    </source>
</evidence>
<keyword evidence="2" id="KW-1185">Reference proteome</keyword>
<sequence>MPVIPRHIPDAARVAELRAALQRDLERMLEWRGPVTEVRRLLAEIDQLTVALPGEPDHPRVQHLDAR</sequence>
<organism evidence="1 2">
    <name type="scientific">Falsiroseomonas selenitidurans</name>
    <dbReference type="NCBI Taxonomy" id="2716335"/>
    <lineage>
        <taxon>Bacteria</taxon>
        <taxon>Pseudomonadati</taxon>
        <taxon>Pseudomonadota</taxon>
        <taxon>Alphaproteobacteria</taxon>
        <taxon>Acetobacterales</taxon>
        <taxon>Roseomonadaceae</taxon>
        <taxon>Falsiroseomonas</taxon>
    </lineage>
</organism>
<dbReference type="RefSeq" id="WP_168034505.1">
    <property type="nucleotide sequence ID" value="NZ_JAAVNE010000054.1"/>
</dbReference>
<proteinExistence type="predicted"/>
<dbReference type="Proteomes" id="UP000787635">
    <property type="component" value="Unassembled WGS sequence"/>
</dbReference>
<evidence type="ECO:0000313" key="1">
    <source>
        <dbReference type="EMBL" id="NKC33783.1"/>
    </source>
</evidence>